<organism evidence="3 4">
    <name type="scientific">Metabacillus lacus</name>
    <dbReference type="NCBI Taxonomy" id="1983721"/>
    <lineage>
        <taxon>Bacteria</taxon>
        <taxon>Bacillati</taxon>
        <taxon>Bacillota</taxon>
        <taxon>Bacilli</taxon>
        <taxon>Bacillales</taxon>
        <taxon>Bacillaceae</taxon>
        <taxon>Metabacillus</taxon>
    </lineage>
</organism>
<sequence length="559" mass="63417">MSWAVLSPTILWATYQLWPPDIAGQELDILSFLILMSIVAFLPIIVNETPVFFIHGISLAVFLSYGIFMEMILVQAVVIALLIKLRVGIQDLFRYPINSLMFMFVSFISGSAYYLLGGQTGAQAFSPIFIAQVVTYSFVVCAVNHYFLQFVRKFIYKKSQPLLSTDFIWEIFTTSLVFPVGLILYLLYIELGLVALFYVGVPFIILSVILKLYYASQKVNSYLQEASEIGHQLTERLNVGEVLNVFLEKITKMIEVDYAFIIDTEDSQGRLKCIREYRQGERIENSGKSFSIGSGVLRYVYENKKTLQYKKKTQWKHLGDSFMPEGAESLMAVPVIRNQKVVGAVLLISHSKRAFQQYQLILLDLLTAHLGVAIENAKNYEKTRKENERCSLTGLYNYRYFEKQLTYLMNTMNQGRLDRVSLILLDIDHFKLVNDTYGHQAGNEILIELAERLRNFIGNKGTVARYGGEEFVIILPNTGKRQCFSLAEGIRSSIAQKPFMIQQHIFEEGSIPVQITASLGIASAPEDADEPLALIRHADRAMYTGAKKAGRNKVAEYAK</sequence>
<evidence type="ECO:0000256" key="1">
    <source>
        <dbReference type="SAM" id="Phobius"/>
    </source>
</evidence>
<feature type="transmembrane region" description="Helical" evidence="1">
    <location>
        <begin position="128"/>
        <end position="147"/>
    </location>
</feature>
<reference evidence="3 4" key="1">
    <citation type="submission" date="2019-11" db="EMBL/GenBank/DDBJ databases">
        <title>Bacillus lacus genome.</title>
        <authorList>
            <person name="Allen C.J."/>
            <person name="Newman J.D."/>
        </authorList>
    </citation>
    <scope>NUCLEOTIDE SEQUENCE [LARGE SCALE GENOMIC DNA]</scope>
    <source>
        <strain evidence="3 4">KCTC 33946</strain>
    </source>
</reference>
<feature type="transmembrane region" description="Helical" evidence="1">
    <location>
        <begin position="195"/>
        <end position="214"/>
    </location>
</feature>
<comment type="caution">
    <text evidence="3">The sequence shown here is derived from an EMBL/GenBank/DDBJ whole genome shotgun (WGS) entry which is preliminary data.</text>
</comment>
<dbReference type="GO" id="GO:1902201">
    <property type="term" value="P:negative regulation of bacterial-type flagellum-dependent cell motility"/>
    <property type="evidence" value="ECO:0007669"/>
    <property type="project" value="TreeGrafter"/>
</dbReference>
<dbReference type="InterPro" id="IPR043128">
    <property type="entry name" value="Rev_trsase/Diguanyl_cyclase"/>
</dbReference>
<dbReference type="CDD" id="cd01949">
    <property type="entry name" value="GGDEF"/>
    <property type="match status" value="1"/>
</dbReference>
<dbReference type="GO" id="GO:0043709">
    <property type="term" value="P:cell adhesion involved in single-species biofilm formation"/>
    <property type="evidence" value="ECO:0007669"/>
    <property type="project" value="TreeGrafter"/>
</dbReference>
<dbReference type="InterPro" id="IPR000160">
    <property type="entry name" value="GGDEF_dom"/>
</dbReference>
<dbReference type="SMART" id="SM00267">
    <property type="entry name" value="GGDEF"/>
    <property type="match status" value="1"/>
</dbReference>
<feature type="transmembrane region" description="Helical" evidence="1">
    <location>
        <begin position="27"/>
        <end position="46"/>
    </location>
</feature>
<feature type="transmembrane region" description="Helical" evidence="1">
    <location>
        <begin position="167"/>
        <end position="189"/>
    </location>
</feature>
<dbReference type="SMART" id="SM00065">
    <property type="entry name" value="GAF"/>
    <property type="match status" value="1"/>
</dbReference>
<dbReference type="InterPro" id="IPR029016">
    <property type="entry name" value="GAF-like_dom_sf"/>
</dbReference>
<dbReference type="Gene3D" id="3.30.70.270">
    <property type="match status" value="1"/>
</dbReference>
<feature type="transmembrane region" description="Helical" evidence="1">
    <location>
        <begin position="95"/>
        <end position="116"/>
    </location>
</feature>
<evidence type="ECO:0000313" key="4">
    <source>
        <dbReference type="Proteomes" id="UP000448867"/>
    </source>
</evidence>
<dbReference type="AlphaFoldDB" id="A0A7X2J2A3"/>
<feature type="domain" description="GGDEF" evidence="2">
    <location>
        <begin position="418"/>
        <end position="559"/>
    </location>
</feature>
<dbReference type="NCBIfam" id="TIGR00254">
    <property type="entry name" value="GGDEF"/>
    <property type="match status" value="1"/>
</dbReference>
<name>A0A7X2J2A3_9BACI</name>
<dbReference type="InterPro" id="IPR003018">
    <property type="entry name" value="GAF"/>
</dbReference>
<dbReference type="PANTHER" id="PTHR45138:SF9">
    <property type="entry name" value="DIGUANYLATE CYCLASE DGCM-RELATED"/>
    <property type="match status" value="1"/>
</dbReference>
<gene>
    <name evidence="3" type="ORF">GJU40_18745</name>
</gene>
<dbReference type="Gene3D" id="3.30.450.40">
    <property type="match status" value="1"/>
</dbReference>
<feature type="transmembrane region" description="Helical" evidence="1">
    <location>
        <begin position="52"/>
        <end position="83"/>
    </location>
</feature>
<keyword evidence="1" id="KW-1133">Transmembrane helix</keyword>
<dbReference type="PANTHER" id="PTHR45138">
    <property type="entry name" value="REGULATORY COMPONENTS OF SENSORY TRANSDUCTION SYSTEM"/>
    <property type="match status" value="1"/>
</dbReference>
<dbReference type="SUPFAM" id="SSF55781">
    <property type="entry name" value="GAF domain-like"/>
    <property type="match status" value="1"/>
</dbReference>
<dbReference type="Pfam" id="PF13185">
    <property type="entry name" value="GAF_2"/>
    <property type="match status" value="1"/>
</dbReference>
<dbReference type="PROSITE" id="PS50887">
    <property type="entry name" value="GGDEF"/>
    <property type="match status" value="1"/>
</dbReference>
<dbReference type="GO" id="GO:0052621">
    <property type="term" value="F:diguanylate cyclase activity"/>
    <property type="evidence" value="ECO:0007669"/>
    <property type="project" value="TreeGrafter"/>
</dbReference>
<dbReference type="FunFam" id="3.30.70.270:FF:000001">
    <property type="entry name" value="Diguanylate cyclase domain protein"/>
    <property type="match status" value="1"/>
</dbReference>
<evidence type="ECO:0000313" key="3">
    <source>
        <dbReference type="EMBL" id="MRX74163.1"/>
    </source>
</evidence>
<accession>A0A7X2J2A3</accession>
<dbReference type="EMBL" id="WKKI01000065">
    <property type="protein sequence ID" value="MRX74163.1"/>
    <property type="molecule type" value="Genomic_DNA"/>
</dbReference>
<dbReference type="Proteomes" id="UP000448867">
    <property type="component" value="Unassembled WGS sequence"/>
</dbReference>
<dbReference type="SUPFAM" id="SSF55073">
    <property type="entry name" value="Nucleotide cyclase"/>
    <property type="match status" value="1"/>
</dbReference>
<dbReference type="InterPro" id="IPR029787">
    <property type="entry name" value="Nucleotide_cyclase"/>
</dbReference>
<protein>
    <submittedName>
        <fullName evidence="3">Diguanylate cyclase</fullName>
    </submittedName>
</protein>
<dbReference type="Pfam" id="PF00990">
    <property type="entry name" value="GGDEF"/>
    <property type="match status" value="1"/>
</dbReference>
<keyword evidence="1" id="KW-0812">Transmembrane</keyword>
<proteinExistence type="predicted"/>
<evidence type="ECO:0000259" key="2">
    <source>
        <dbReference type="PROSITE" id="PS50887"/>
    </source>
</evidence>
<keyword evidence="4" id="KW-1185">Reference proteome</keyword>
<keyword evidence="1" id="KW-0472">Membrane</keyword>
<dbReference type="GO" id="GO:0005886">
    <property type="term" value="C:plasma membrane"/>
    <property type="evidence" value="ECO:0007669"/>
    <property type="project" value="TreeGrafter"/>
</dbReference>
<dbReference type="OrthoDB" id="9759607at2"/>
<dbReference type="InterPro" id="IPR050469">
    <property type="entry name" value="Diguanylate_Cyclase"/>
</dbReference>